<dbReference type="InterPro" id="IPR005546">
    <property type="entry name" value="Autotransporte_beta"/>
</dbReference>
<feature type="active site" description="Nucleophile" evidence="4">
    <location>
        <position position="42"/>
    </location>
</feature>
<dbReference type="InterPro" id="IPR001087">
    <property type="entry name" value="GDSL"/>
</dbReference>
<dbReference type="KEGG" id="lue:DCD74_00460"/>
<dbReference type="InterPro" id="IPR036514">
    <property type="entry name" value="SGNH_hydro_sf"/>
</dbReference>
<keyword evidence="3" id="KW-0378">Hydrolase</keyword>
<dbReference type="SUPFAM" id="SSF103515">
    <property type="entry name" value="Autotransporter"/>
    <property type="match status" value="1"/>
</dbReference>
<dbReference type="RefSeq" id="WP_112925589.1">
    <property type="nucleotide sequence ID" value="NZ_CP029556.1"/>
</dbReference>
<evidence type="ECO:0000256" key="3">
    <source>
        <dbReference type="ARBA" id="ARBA00022801"/>
    </source>
</evidence>
<dbReference type="GO" id="GO:0016788">
    <property type="term" value="F:hydrolase activity, acting on ester bonds"/>
    <property type="evidence" value="ECO:0007669"/>
    <property type="project" value="InterPro"/>
</dbReference>
<keyword evidence="8" id="KW-1185">Reference proteome</keyword>
<dbReference type="PANTHER" id="PTHR45648:SF22">
    <property type="entry name" value="GDSL LIPASE_ACYLHYDROLASE FAMILY PROTEIN (AFU_ORTHOLOGUE AFUA_4G14700)"/>
    <property type="match status" value="1"/>
</dbReference>
<dbReference type="Gene3D" id="2.40.128.130">
    <property type="entry name" value="Autotransporter beta-domain"/>
    <property type="match status" value="1"/>
</dbReference>
<protein>
    <submittedName>
        <fullName evidence="7">Autotransporter domain-containing esterase</fullName>
    </submittedName>
</protein>
<evidence type="ECO:0000256" key="2">
    <source>
        <dbReference type="ARBA" id="ARBA00022729"/>
    </source>
</evidence>
<dbReference type="PANTHER" id="PTHR45648">
    <property type="entry name" value="GDSL LIPASE/ACYLHYDROLASE FAMILY PROTEIN (AFU_ORTHOLOGUE AFUA_4G14700)"/>
    <property type="match status" value="1"/>
</dbReference>
<feature type="chain" id="PRO_5016880207" evidence="5">
    <location>
        <begin position="27"/>
        <end position="623"/>
    </location>
</feature>
<comment type="similarity">
    <text evidence="1">Belongs to the 'GDSL' lipolytic enzyme family.</text>
</comment>
<dbReference type="PIRSF" id="PIRSF037375">
    <property type="entry name" value="Autotrns_EstA"/>
    <property type="match status" value="1"/>
</dbReference>
<evidence type="ECO:0000256" key="1">
    <source>
        <dbReference type="ARBA" id="ARBA00008668"/>
    </source>
</evidence>
<evidence type="ECO:0000256" key="5">
    <source>
        <dbReference type="SAM" id="SignalP"/>
    </source>
</evidence>
<dbReference type="InterPro" id="IPR036709">
    <property type="entry name" value="Autotransporte_beta_dom_sf"/>
</dbReference>
<dbReference type="InterPro" id="IPR017186">
    <property type="entry name" value="Lipase_autotranspt_EstA"/>
</dbReference>
<feature type="active site" evidence="4">
    <location>
        <position position="297"/>
    </location>
</feature>
<name>A0A344J2V7_9GAMM</name>
<feature type="active site" evidence="4">
    <location>
        <position position="294"/>
    </location>
</feature>
<dbReference type="Pfam" id="PF03797">
    <property type="entry name" value="Autotransporter"/>
    <property type="match status" value="1"/>
</dbReference>
<sequence>MTRLTRRPLALTVAASLALLAAPAFAQTHASTFDETVFFGDSLTDAGFFRPLLPASAQAVTGKFTTNPGLVWSEYLADYYGTNAAMGWTATGATPRLEAGSNYAVGGARVGVDGAGALGYTPSLASQVTAYLTRTGGKANPNALYTVWGGANDLFAVTAGAPAQATIGGAVTAQVGIVGKLTAAGAQYILVPTVPDLGMTPGFLAQGPANSAAGTALAKGYNDALFAALKAQNLRVIPLNTFTFLREVAANPAAYNFSNVTGTACQPQITAQSLTCNPTSYVNPSAPSSYAFADGVHPTTAAHKILADYATATIEGPRQIAVLPHSAAVTGRARADMLADHFDTLQDFDGRRVWGDVRYDNQRYERGMAGDGHDGSGMTLTAGFDQRSGALVYGVFGNVGRQRIDYGARRGDYRQKEAGLGGHIGWHGQGGWVDAQLGWNRLDFDVNRDIWLGPAMRTHTGTASGDNISAGLSGGWRFQHGALSHGPVARVLAQRIEIDGYTESQPELSTALAFPAQDFDSLQASLGWQADFALNDHIKPFLRATIDREFGDAPTQAFAQMTSLAASAPYAVPAPKFDDSYGTLAFGVRSHLWGLDMLSGSTLTIGQDGGSNTSAYLTVGKRF</sequence>
<reference evidence="8" key="1">
    <citation type="submission" date="2018-05" db="EMBL/GenBank/DDBJ databases">
        <title>Luteimonas pekinense sp. nov., isolated from human Meibomian gland secretions, Beijing, China.</title>
        <authorList>
            <person name="Wen T."/>
            <person name="Bai H."/>
            <person name="Lv H."/>
        </authorList>
    </citation>
    <scope>NUCLEOTIDE SEQUENCE [LARGE SCALE GENOMIC DNA]</scope>
    <source>
        <strain evidence="8">83-4</strain>
    </source>
</reference>
<keyword evidence="2 5" id="KW-0732">Signal</keyword>
<dbReference type="Gene3D" id="3.40.50.1110">
    <property type="entry name" value="SGNH hydrolase"/>
    <property type="match status" value="1"/>
</dbReference>
<dbReference type="EMBL" id="CP029556">
    <property type="protein sequence ID" value="AXA83367.1"/>
    <property type="molecule type" value="Genomic_DNA"/>
</dbReference>
<organism evidence="7 8">
    <name type="scientific">Solilutibacter oculi</name>
    <dbReference type="NCBI Taxonomy" id="2698682"/>
    <lineage>
        <taxon>Bacteria</taxon>
        <taxon>Pseudomonadati</taxon>
        <taxon>Pseudomonadota</taxon>
        <taxon>Gammaproteobacteria</taxon>
        <taxon>Lysobacterales</taxon>
        <taxon>Lysobacteraceae</taxon>
        <taxon>Solilutibacter</taxon>
    </lineage>
</organism>
<dbReference type="Pfam" id="PF00657">
    <property type="entry name" value="Lipase_GDSL"/>
    <property type="match status" value="1"/>
</dbReference>
<dbReference type="InterPro" id="IPR051058">
    <property type="entry name" value="GDSL_Est/Lipase"/>
</dbReference>
<dbReference type="PROSITE" id="PS51208">
    <property type="entry name" value="AUTOTRANSPORTER"/>
    <property type="match status" value="1"/>
</dbReference>
<feature type="domain" description="Autotransporter" evidence="6">
    <location>
        <begin position="346"/>
        <end position="623"/>
    </location>
</feature>
<dbReference type="CDD" id="cd01847">
    <property type="entry name" value="Triacylglycerol_lipase_like"/>
    <property type="match status" value="1"/>
</dbReference>
<proteinExistence type="inferred from homology"/>
<gene>
    <name evidence="7" type="ORF">DCD74_00460</name>
</gene>
<evidence type="ECO:0000256" key="4">
    <source>
        <dbReference type="PIRSR" id="PIRSR037375-1"/>
    </source>
</evidence>
<dbReference type="SUPFAM" id="SSF52266">
    <property type="entry name" value="SGNH hydrolase"/>
    <property type="match status" value="1"/>
</dbReference>
<evidence type="ECO:0000313" key="7">
    <source>
        <dbReference type="EMBL" id="AXA83367.1"/>
    </source>
</evidence>
<dbReference type="SMART" id="SM00869">
    <property type="entry name" value="Autotransporter"/>
    <property type="match status" value="1"/>
</dbReference>
<dbReference type="AlphaFoldDB" id="A0A344J2V7"/>
<evidence type="ECO:0000313" key="8">
    <source>
        <dbReference type="Proteomes" id="UP000251842"/>
    </source>
</evidence>
<accession>A0A344J2V7</accession>
<feature type="signal peptide" evidence="5">
    <location>
        <begin position="1"/>
        <end position="26"/>
    </location>
</feature>
<dbReference type="OrthoDB" id="5292073at2"/>
<evidence type="ECO:0000259" key="6">
    <source>
        <dbReference type="PROSITE" id="PS51208"/>
    </source>
</evidence>
<dbReference type="Proteomes" id="UP000251842">
    <property type="component" value="Chromosome"/>
</dbReference>